<evidence type="ECO:0000313" key="1">
    <source>
        <dbReference type="EMBL" id="KAI5681634.1"/>
    </source>
</evidence>
<reference evidence="2" key="1">
    <citation type="journal article" date="2023" name="Nat. Plants">
        <title>Single-cell RNA sequencing provides a high-resolution roadmap for understanding the multicellular compartmentation of specialized metabolism.</title>
        <authorList>
            <person name="Sun S."/>
            <person name="Shen X."/>
            <person name="Li Y."/>
            <person name="Li Y."/>
            <person name="Wang S."/>
            <person name="Li R."/>
            <person name="Zhang H."/>
            <person name="Shen G."/>
            <person name="Guo B."/>
            <person name="Wei J."/>
            <person name="Xu J."/>
            <person name="St-Pierre B."/>
            <person name="Chen S."/>
            <person name="Sun C."/>
        </authorList>
    </citation>
    <scope>NUCLEOTIDE SEQUENCE [LARGE SCALE GENOMIC DNA]</scope>
</reference>
<comment type="caution">
    <text evidence="1">The sequence shown here is derived from an EMBL/GenBank/DDBJ whole genome shotgun (WGS) entry which is preliminary data.</text>
</comment>
<gene>
    <name evidence="1" type="ORF">M9H77_02862</name>
</gene>
<dbReference type="Proteomes" id="UP001060085">
    <property type="component" value="Linkage Group LG01"/>
</dbReference>
<proteinExistence type="predicted"/>
<organism evidence="1 2">
    <name type="scientific">Catharanthus roseus</name>
    <name type="common">Madagascar periwinkle</name>
    <name type="synonym">Vinca rosea</name>
    <dbReference type="NCBI Taxonomy" id="4058"/>
    <lineage>
        <taxon>Eukaryota</taxon>
        <taxon>Viridiplantae</taxon>
        <taxon>Streptophyta</taxon>
        <taxon>Embryophyta</taxon>
        <taxon>Tracheophyta</taxon>
        <taxon>Spermatophyta</taxon>
        <taxon>Magnoliopsida</taxon>
        <taxon>eudicotyledons</taxon>
        <taxon>Gunneridae</taxon>
        <taxon>Pentapetalae</taxon>
        <taxon>asterids</taxon>
        <taxon>lamiids</taxon>
        <taxon>Gentianales</taxon>
        <taxon>Apocynaceae</taxon>
        <taxon>Rauvolfioideae</taxon>
        <taxon>Vinceae</taxon>
        <taxon>Catharanthinae</taxon>
        <taxon>Catharanthus</taxon>
    </lineage>
</organism>
<keyword evidence="2" id="KW-1185">Reference proteome</keyword>
<protein>
    <submittedName>
        <fullName evidence="1">Uncharacterized protein</fullName>
    </submittedName>
</protein>
<evidence type="ECO:0000313" key="2">
    <source>
        <dbReference type="Proteomes" id="UP001060085"/>
    </source>
</evidence>
<name>A0ACC0C9J7_CATRO</name>
<sequence>MKTAELVIVPSPAIGHLISSVEMAKLLVDQDDRISVTVLVLKYPWDTQITSYTKSLSKSLNPRLKFVMPTEEQSPSLPPEFKSSYWYEFIDSHMGQLRDILCEISRSEKTQVAGVVVDMLCTSMIDVANEFGVPSYVYYTTGAAFLGLVLHLQSLRDDFNEDITEYKDKEVDLCVPTYINPVPASVFPGVMFDKDGCKLFLNQAKRYRETKGIIINTFLELESHAVQALSKDSNIPPVYTIGPLLNLKSEGVESQESDELMILKWLDHQPNLSVVFLCFGSYGAFSVEQVKEIAHALESSGQRFLWSLRRPPTEGKIELPGEFQNFEQVMPEGFLERTSDTGRVIGWAPQMAVLSHPAVGGFVSHCGWNSILESVWYGVPMAAWPIYSEQQVNAFELVKDLKMAVEIKMDYRIDQHFQMKSSEMVNADGIEDGIRCLMDPENEMRNKVKEMKKISRLALAQALKEEGGSSYTSLRCFINNVVNP</sequence>
<accession>A0ACC0C9J7</accession>
<dbReference type="EMBL" id="CM044701">
    <property type="protein sequence ID" value="KAI5681634.1"/>
    <property type="molecule type" value="Genomic_DNA"/>
</dbReference>